<proteinExistence type="predicted"/>
<name>A0A3S5K2W4_9CYAN</name>
<keyword evidence="2" id="KW-1185">Reference proteome</keyword>
<dbReference type="Proteomes" id="UP000271624">
    <property type="component" value="Unassembled WGS sequence"/>
</dbReference>
<dbReference type="AlphaFoldDB" id="A0A3S5K2W4"/>
<accession>A0A3S5K2W4</accession>
<gene>
    <name evidence="1" type="ORF">DSM106972_094410</name>
</gene>
<reference evidence="1" key="1">
    <citation type="submission" date="2018-12" db="EMBL/GenBank/DDBJ databases">
        <authorList>
            <person name="Will S."/>
            <person name="Neumann-Schaal M."/>
            <person name="Henke P."/>
        </authorList>
    </citation>
    <scope>NUCLEOTIDE SEQUENCE</scope>
    <source>
        <strain evidence="1">PCC 7102</strain>
    </source>
</reference>
<organism evidence="1 2">
    <name type="scientific">Dulcicalothrix desertica PCC 7102</name>
    <dbReference type="NCBI Taxonomy" id="232991"/>
    <lineage>
        <taxon>Bacteria</taxon>
        <taxon>Bacillati</taxon>
        <taxon>Cyanobacteriota</taxon>
        <taxon>Cyanophyceae</taxon>
        <taxon>Nostocales</taxon>
        <taxon>Calotrichaceae</taxon>
        <taxon>Dulcicalothrix</taxon>
    </lineage>
</organism>
<sequence>MFFKEDKKMRLLQLDSNEELFSVLSRYPEWLKMVIETIDKPPLDGDYYPHIIEVFDQHGLLAGKVYDKFAYECTRTVEEVSEFTAWFIDGELMVFYVGSEVLINRLKLLTSVLGGLL</sequence>
<protein>
    <submittedName>
        <fullName evidence="1">Uncharacterized protein</fullName>
    </submittedName>
</protein>
<reference evidence="1" key="2">
    <citation type="journal article" date="2019" name="Genome Biol. Evol.">
        <title>Day and night: Metabolic profiles and evolutionary relationships of six axenic non-marine cyanobacteria.</title>
        <authorList>
            <person name="Will S.E."/>
            <person name="Henke P."/>
            <person name="Boedeker C."/>
            <person name="Huang S."/>
            <person name="Brinkmann H."/>
            <person name="Rohde M."/>
            <person name="Jarek M."/>
            <person name="Friedl T."/>
            <person name="Seufert S."/>
            <person name="Schumacher M."/>
            <person name="Overmann J."/>
            <person name="Neumann-Schaal M."/>
            <person name="Petersen J."/>
        </authorList>
    </citation>
    <scope>NUCLEOTIDE SEQUENCE [LARGE SCALE GENOMIC DNA]</scope>
    <source>
        <strain evidence="1">PCC 7102</strain>
    </source>
</reference>
<comment type="caution">
    <text evidence="1">The sequence shown here is derived from an EMBL/GenBank/DDBJ whole genome shotgun (WGS) entry which is preliminary data.</text>
</comment>
<evidence type="ECO:0000313" key="1">
    <source>
        <dbReference type="EMBL" id="RUS94182.1"/>
    </source>
</evidence>
<dbReference type="EMBL" id="RSCL01000051">
    <property type="protein sequence ID" value="RUS94182.1"/>
    <property type="molecule type" value="Genomic_DNA"/>
</dbReference>
<evidence type="ECO:0000313" key="2">
    <source>
        <dbReference type="Proteomes" id="UP000271624"/>
    </source>
</evidence>